<keyword evidence="4" id="KW-0046">Antibiotic resistance</keyword>
<dbReference type="PANTHER" id="PTHR31438">
    <property type="entry name" value="LYSINE N-ACYLTRANSFERASE C17G9.06C-RELATED"/>
    <property type="match status" value="1"/>
</dbReference>
<feature type="domain" description="N-acetyltransferase" evidence="6">
    <location>
        <begin position="16"/>
        <end position="178"/>
    </location>
</feature>
<keyword evidence="7" id="KW-0808">Transferase</keyword>
<keyword evidence="8" id="KW-1185">Reference proteome</keyword>
<organism evidence="7 8">
    <name type="scientific">Halobacillus aidingensis</name>
    <dbReference type="NCBI Taxonomy" id="240303"/>
    <lineage>
        <taxon>Bacteria</taxon>
        <taxon>Bacillati</taxon>
        <taxon>Bacillota</taxon>
        <taxon>Bacilli</taxon>
        <taxon>Bacillales</taxon>
        <taxon>Bacillaceae</taxon>
        <taxon>Halobacillus</taxon>
    </lineage>
</organism>
<proteinExistence type="predicted"/>
<dbReference type="EMBL" id="FNIZ01000002">
    <property type="protein sequence ID" value="SDN99550.1"/>
    <property type="molecule type" value="Genomic_DNA"/>
</dbReference>
<evidence type="ECO:0000256" key="1">
    <source>
        <dbReference type="ARBA" id="ARBA00003818"/>
    </source>
</evidence>
<dbReference type="Pfam" id="PF13523">
    <property type="entry name" value="Acetyltransf_8"/>
    <property type="match status" value="1"/>
</dbReference>
<dbReference type="SMART" id="SM01006">
    <property type="entry name" value="AlcB"/>
    <property type="match status" value="1"/>
</dbReference>
<evidence type="ECO:0000313" key="7">
    <source>
        <dbReference type="EMBL" id="SDN99550.1"/>
    </source>
</evidence>
<evidence type="ECO:0000256" key="4">
    <source>
        <dbReference type="ARBA" id="ARBA00023251"/>
    </source>
</evidence>
<evidence type="ECO:0000256" key="2">
    <source>
        <dbReference type="ARBA" id="ARBA00004924"/>
    </source>
</evidence>
<comment type="function">
    <text evidence="1">Acyltransferase required for the direct transfer of medium- to long-chain fatty acyl moieties from a carrier protein (MbtL) on to the epsilon-amino group of lysine residue in the mycobactin core.</text>
</comment>
<gene>
    <name evidence="7" type="ORF">SAMN05421677_102158</name>
</gene>
<dbReference type="Proteomes" id="UP000198860">
    <property type="component" value="Unassembled WGS sequence"/>
</dbReference>
<dbReference type="GO" id="GO:0046677">
    <property type="term" value="P:response to antibiotic"/>
    <property type="evidence" value="ECO:0007669"/>
    <property type="project" value="UniProtKB-KW"/>
</dbReference>
<dbReference type="PROSITE" id="PS51186">
    <property type="entry name" value="GNAT"/>
    <property type="match status" value="1"/>
</dbReference>
<protein>
    <recommendedName>
        <fullName evidence="3">Lysine N-acyltransferase MbtK</fullName>
    </recommendedName>
    <alternativeName>
        <fullName evidence="5">Mycobactin synthase protein K</fullName>
    </alternativeName>
</protein>
<dbReference type="SUPFAM" id="SSF55729">
    <property type="entry name" value="Acyl-CoA N-acyltransferases (Nat)"/>
    <property type="match status" value="1"/>
</dbReference>
<dbReference type="InterPro" id="IPR016181">
    <property type="entry name" value="Acyl_CoA_acyltransferase"/>
</dbReference>
<dbReference type="Gene3D" id="3.40.630.30">
    <property type="match status" value="1"/>
</dbReference>
<dbReference type="GO" id="GO:0019290">
    <property type="term" value="P:siderophore biosynthetic process"/>
    <property type="evidence" value="ECO:0007669"/>
    <property type="project" value="InterPro"/>
</dbReference>
<dbReference type="PANTHER" id="PTHR31438:SF1">
    <property type="entry name" value="LYSINE N-ACYLTRANSFERASE C17G9.06C-RELATED"/>
    <property type="match status" value="1"/>
</dbReference>
<dbReference type="RefSeq" id="WP_425250610.1">
    <property type="nucleotide sequence ID" value="NZ_FNIZ01000002.1"/>
</dbReference>
<evidence type="ECO:0000313" key="8">
    <source>
        <dbReference type="Proteomes" id="UP000198860"/>
    </source>
</evidence>
<evidence type="ECO:0000259" key="6">
    <source>
        <dbReference type="PROSITE" id="PS51186"/>
    </source>
</evidence>
<dbReference type="AlphaFoldDB" id="A0A1H0FY45"/>
<comment type="pathway">
    <text evidence="2">Siderophore biosynthesis.</text>
</comment>
<dbReference type="STRING" id="240303.SAMN05421677_102158"/>
<evidence type="ECO:0000256" key="3">
    <source>
        <dbReference type="ARBA" id="ARBA00020586"/>
    </source>
</evidence>
<reference evidence="8" key="1">
    <citation type="submission" date="2016-10" db="EMBL/GenBank/DDBJ databases">
        <authorList>
            <person name="Varghese N."/>
            <person name="Submissions S."/>
        </authorList>
    </citation>
    <scope>NUCLEOTIDE SEQUENCE [LARGE SCALE GENOMIC DNA]</scope>
    <source>
        <strain evidence="8">CGMCC 1.3703</strain>
    </source>
</reference>
<dbReference type="InterPro" id="IPR019432">
    <property type="entry name" value="Acyltransferase_MbtK/IucB-like"/>
</dbReference>
<sequence>MSIEFEIYDETIQRTIAFRKAQMEDVALVHKWMNEEHVHPFWQLNLPFDRFEKHFQKAVADTHQTLYLGLIDGEVMSYWEAYWVKGDVIENAYTPKAYDQGIHLLIGEKDYLCSGFALPLLRAMVRFQFQHEATTKVVAEPDIRNDKMIHIFKKCGFAPIAPIQLPDKEAQLMFCEREAFESRWNDEYRKADF</sequence>
<accession>A0A1H0FY45</accession>
<name>A0A1H0FY45_HALAD</name>
<dbReference type="GO" id="GO:0016410">
    <property type="term" value="F:N-acyltransferase activity"/>
    <property type="evidence" value="ECO:0007669"/>
    <property type="project" value="TreeGrafter"/>
</dbReference>
<evidence type="ECO:0000256" key="5">
    <source>
        <dbReference type="ARBA" id="ARBA00031122"/>
    </source>
</evidence>
<dbReference type="InterPro" id="IPR000182">
    <property type="entry name" value="GNAT_dom"/>
</dbReference>